<dbReference type="Gene3D" id="3.30.40.10">
    <property type="entry name" value="Zinc/RING finger domain, C3HC4 (zinc finger)"/>
    <property type="match status" value="1"/>
</dbReference>
<evidence type="ECO:0000256" key="6">
    <source>
        <dbReference type="ARBA" id="ARBA00061136"/>
    </source>
</evidence>
<comment type="caution">
    <text evidence="12">The sequence shown here is derived from an EMBL/GenBank/DDBJ whole genome shotgun (WGS) entry which is preliminary data.</text>
</comment>
<keyword evidence="13" id="KW-1185">Reference proteome</keyword>
<dbReference type="InterPro" id="IPR013144">
    <property type="entry name" value="CRA_dom"/>
</dbReference>
<dbReference type="InterPro" id="IPR027370">
    <property type="entry name" value="Znf-RING_euk"/>
</dbReference>
<dbReference type="InterPro" id="IPR024964">
    <property type="entry name" value="CTLH/CRA"/>
</dbReference>
<sequence length="411" mass="45919">MDALQLELAKLRKDANLVDSQSISHVDSIIESLERARETIVKDPKSAGITLAKLQNPITQGFNIVNDDLKKIHKGHSNYGKALDKNFPLKTLPTEYDALASYPSLINRAIAMHLLREGQFSVASTFLDEVLRNPPHTTPTLGIPNPADNNEADLSSLKSQELQKKFTNMYNILHELQQRNLLPAIEWARQNSQDLEKRGSNLEFELIKLQFIWLFQGPAVNSLADDSHNGIQGALEYARANFPPFQSQYLREIQQLVTALAYASNLSESPYGRTFKTETAWDEVSASFTREFCSLIGLSAESPLYVAATAGAIALPTLLKLATIVKEKRTEWTTQNELPVEIALPRSMIYHAIFVCPVSKEQTTEDNPPMMMPCGHVVAKESLARLSKGGRFKCPYCPNESQPKDARQIIL</sequence>
<comment type="subcellular location">
    <subcellularLocation>
        <location evidence="1">Cytoplasm</location>
    </subcellularLocation>
</comment>
<feature type="non-terminal residue" evidence="12">
    <location>
        <position position="1"/>
    </location>
</feature>
<dbReference type="STRING" id="5539.A0A3E2HJD8"/>
<dbReference type="EMBL" id="NCSJ02000038">
    <property type="protein sequence ID" value="RFU33292.1"/>
    <property type="molecule type" value="Genomic_DNA"/>
</dbReference>
<evidence type="ECO:0000259" key="11">
    <source>
        <dbReference type="PROSITE" id="PS51867"/>
    </source>
</evidence>
<feature type="non-terminal residue" evidence="12">
    <location>
        <position position="411"/>
    </location>
</feature>
<evidence type="ECO:0000256" key="8">
    <source>
        <dbReference type="ARBA" id="ARBA00080744"/>
    </source>
</evidence>
<evidence type="ECO:0000313" key="13">
    <source>
        <dbReference type="Proteomes" id="UP000258309"/>
    </source>
</evidence>
<dbReference type="OrthoDB" id="1933281at2759"/>
<feature type="zinc finger region" description="RING-Gid-type" evidence="9">
    <location>
        <begin position="356"/>
        <end position="397"/>
    </location>
</feature>
<dbReference type="GO" id="GO:0034657">
    <property type="term" value="C:GID complex"/>
    <property type="evidence" value="ECO:0007669"/>
    <property type="project" value="TreeGrafter"/>
</dbReference>
<dbReference type="InterPro" id="IPR044063">
    <property type="entry name" value="ZF_RING_GID"/>
</dbReference>
<keyword evidence="3" id="KW-0479">Metal-binding</keyword>
<evidence type="ECO:0000256" key="1">
    <source>
        <dbReference type="ARBA" id="ARBA00004496"/>
    </source>
</evidence>
<dbReference type="PANTHER" id="PTHR12170:SF3">
    <property type="entry name" value="GH10162P"/>
    <property type="match status" value="1"/>
</dbReference>
<dbReference type="GO" id="GO:0008270">
    <property type="term" value="F:zinc ion binding"/>
    <property type="evidence" value="ECO:0007669"/>
    <property type="project" value="UniProtKB-KW"/>
</dbReference>
<keyword evidence="4 9" id="KW-0863">Zinc-finger</keyword>
<organism evidence="12 13">
    <name type="scientific">Scytalidium lignicola</name>
    <name type="common">Hyphomycete</name>
    <dbReference type="NCBI Taxonomy" id="5539"/>
    <lineage>
        <taxon>Eukaryota</taxon>
        <taxon>Fungi</taxon>
        <taxon>Dikarya</taxon>
        <taxon>Ascomycota</taxon>
        <taxon>Pezizomycotina</taxon>
        <taxon>Leotiomycetes</taxon>
        <taxon>Leotiomycetes incertae sedis</taxon>
        <taxon>Scytalidium</taxon>
    </lineage>
</organism>
<comment type="similarity">
    <text evidence="6">Belongs to the RMD5/GID2 family.</text>
</comment>
<feature type="domain" description="RING-Gid-type" evidence="11">
    <location>
        <begin position="356"/>
        <end position="397"/>
    </location>
</feature>
<feature type="domain" description="CTLH" evidence="10">
    <location>
        <begin position="165"/>
        <end position="212"/>
    </location>
</feature>
<dbReference type="PROSITE" id="PS50897">
    <property type="entry name" value="CTLH"/>
    <property type="match status" value="1"/>
</dbReference>
<dbReference type="GO" id="GO:0005634">
    <property type="term" value="C:nucleus"/>
    <property type="evidence" value="ECO:0007669"/>
    <property type="project" value="TreeGrafter"/>
</dbReference>
<evidence type="ECO:0000256" key="4">
    <source>
        <dbReference type="ARBA" id="ARBA00022771"/>
    </source>
</evidence>
<dbReference type="InterPro" id="IPR006595">
    <property type="entry name" value="CTLH_C"/>
</dbReference>
<evidence type="ECO:0000256" key="7">
    <source>
        <dbReference type="ARBA" id="ARBA00075398"/>
    </source>
</evidence>
<evidence type="ECO:0000256" key="9">
    <source>
        <dbReference type="PROSITE-ProRule" id="PRU01215"/>
    </source>
</evidence>
<dbReference type="GO" id="GO:0043161">
    <property type="term" value="P:proteasome-mediated ubiquitin-dependent protein catabolic process"/>
    <property type="evidence" value="ECO:0007669"/>
    <property type="project" value="InterPro"/>
</dbReference>
<evidence type="ECO:0000256" key="2">
    <source>
        <dbReference type="ARBA" id="ARBA00022490"/>
    </source>
</evidence>
<evidence type="ECO:0000256" key="3">
    <source>
        <dbReference type="ARBA" id="ARBA00022723"/>
    </source>
</evidence>
<dbReference type="InterPro" id="IPR045098">
    <property type="entry name" value="Fyv10_fam"/>
</dbReference>
<dbReference type="SUPFAM" id="SSF57850">
    <property type="entry name" value="RING/U-box"/>
    <property type="match status" value="1"/>
</dbReference>
<proteinExistence type="inferred from homology"/>
<dbReference type="GO" id="GO:0005737">
    <property type="term" value="C:cytoplasm"/>
    <property type="evidence" value="ECO:0007669"/>
    <property type="project" value="UniProtKB-SubCell"/>
</dbReference>
<keyword evidence="2" id="KW-0963">Cytoplasm</keyword>
<dbReference type="SMART" id="SM00668">
    <property type="entry name" value="CTLH"/>
    <property type="match status" value="1"/>
</dbReference>
<dbReference type="Proteomes" id="UP000258309">
    <property type="component" value="Unassembled WGS sequence"/>
</dbReference>
<dbReference type="Pfam" id="PF10607">
    <property type="entry name" value="CTLH"/>
    <property type="match status" value="1"/>
</dbReference>
<keyword evidence="5" id="KW-0862">Zinc</keyword>
<accession>A0A3E2HJD8</accession>
<dbReference type="PROSITE" id="PS51867">
    <property type="entry name" value="ZF_RING_GID"/>
    <property type="match status" value="1"/>
</dbReference>
<name>A0A3E2HJD8_SCYLI</name>
<dbReference type="Pfam" id="PF13445">
    <property type="entry name" value="zf-RING_UBOX"/>
    <property type="match status" value="1"/>
</dbReference>
<reference evidence="12 13" key="1">
    <citation type="submission" date="2018-05" db="EMBL/GenBank/DDBJ databases">
        <title>Draft genome sequence of Scytalidium lignicola DSM 105466, a ubiquitous saprotrophic fungus.</title>
        <authorList>
            <person name="Buettner E."/>
            <person name="Gebauer A.M."/>
            <person name="Hofrichter M."/>
            <person name="Liers C."/>
            <person name="Kellner H."/>
        </authorList>
    </citation>
    <scope>NUCLEOTIDE SEQUENCE [LARGE SCALE GENOMIC DNA]</scope>
    <source>
        <strain evidence="12 13">DSM 105466</strain>
    </source>
</reference>
<dbReference type="OMA" id="LIRECKM"/>
<protein>
    <recommendedName>
        <fullName evidence="8">GID complex catalytic subunit 2</fullName>
    </recommendedName>
    <alternativeName>
        <fullName evidence="7">Glucose-induced degradation protein 2</fullName>
    </alternativeName>
</protein>
<evidence type="ECO:0000313" key="12">
    <source>
        <dbReference type="EMBL" id="RFU33292.1"/>
    </source>
</evidence>
<evidence type="ECO:0000259" key="10">
    <source>
        <dbReference type="PROSITE" id="PS50897"/>
    </source>
</evidence>
<dbReference type="InterPro" id="IPR013083">
    <property type="entry name" value="Znf_RING/FYVE/PHD"/>
</dbReference>
<evidence type="ECO:0000256" key="5">
    <source>
        <dbReference type="ARBA" id="ARBA00022833"/>
    </source>
</evidence>
<dbReference type="FunFam" id="3.30.40.10:FF:000143">
    <property type="entry name" value="Regulator of gluconeogenesis Rmd5"/>
    <property type="match status" value="1"/>
</dbReference>
<dbReference type="GO" id="GO:0061630">
    <property type="term" value="F:ubiquitin protein ligase activity"/>
    <property type="evidence" value="ECO:0007669"/>
    <property type="project" value="InterPro"/>
</dbReference>
<dbReference type="SMART" id="SM00757">
    <property type="entry name" value="CRA"/>
    <property type="match status" value="1"/>
</dbReference>
<dbReference type="AlphaFoldDB" id="A0A3E2HJD8"/>
<gene>
    <name evidence="12" type="ORF">B7463_g3090</name>
</gene>
<dbReference type="InterPro" id="IPR037683">
    <property type="entry name" value="Rmd5_dRing"/>
</dbReference>
<dbReference type="PANTHER" id="PTHR12170">
    <property type="entry name" value="MACROPHAGE ERYTHROBLAST ATTACHER-RELATED"/>
    <property type="match status" value="1"/>
</dbReference>
<dbReference type="CDD" id="cd16652">
    <property type="entry name" value="dRING_Rmd5p-like"/>
    <property type="match status" value="1"/>
</dbReference>